<dbReference type="Proteomes" id="UP000694924">
    <property type="component" value="Unplaced"/>
</dbReference>
<evidence type="ECO:0000256" key="1">
    <source>
        <dbReference type="ARBA" id="ARBA00004414"/>
    </source>
</evidence>
<comment type="subcellular location">
    <subcellularLocation>
        <location evidence="2">Endosome membrane</location>
        <topology evidence="2">Peripheral membrane protein</topology>
    </subcellularLocation>
    <subcellularLocation>
        <location evidence="1">Late endosome membrane</location>
    </subcellularLocation>
    <subcellularLocation>
        <location evidence="3">Lysosome membrane</location>
        <topology evidence="3">Peripheral membrane protein</topology>
        <orientation evidence="3">Cytoplasmic side</orientation>
    </subcellularLocation>
</comment>
<comment type="similarity">
    <text evidence="4">Belongs to the CDIP1/LITAF family.</text>
</comment>
<dbReference type="InterPro" id="IPR037519">
    <property type="entry name" value="LITAF_fam"/>
</dbReference>
<keyword evidence="5" id="KW-0479">Metal-binding</keyword>
<name>A0ABM1J251_POLDO</name>
<evidence type="ECO:0000256" key="2">
    <source>
        <dbReference type="ARBA" id="ARBA00004481"/>
    </source>
</evidence>
<keyword evidence="7 9" id="KW-0472">Membrane</keyword>
<dbReference type="PROSITE" id="PS51837">
    <property type="entry name" value="LITAF"/>
    <property type="match status" value="1"/>
</dbReference>
<dbReference type="InterPro" id="IPR006629">
    <property type="entry name" value="LITAF"/>
</dbReference>
<dbReference type="SMART" id="SM00714">
    <property type="entry name" value="LITAF"/>
    <property type="match status" value="1"/>
</dbReference>
<evidence type="ECO:0000256" key="3">
    <source>
        <dbReference type="ARBA" id="ARBA00004630"/>
    </source>
</evidence>
<organism evidence="11 12">
    <name type="scientific">Polistes dominula</name>
    <name type="common">European paper wasp</name>
    <name type="synonym">Vespa dominula</name>
    <dbReference type="NCBI Taxonomy" id="743375"/>
    <lineage>
        <taxon>Eukaryota</taxon>
        <taxon>Metazoa</taxon>
        <taxon>Ecdysozoa</taxon>
        <taxon>Arthropoda</taxon>
        <taxon>Hexapoda</taxon>
        <taxon>Insecta</taxon>
        <taxon>Pterygota</taxon>
        <taxon>Neoptera</taxon>
        <taxon>Endopterygota</taxon>
        <taxon>Hymenoptera</taxon>
        <taxon>Apocrita</taxon>
        <taxon>Aculeata</taxon>
        <taxon>Vespoidea</taxon>
        <taxon>Vespidae</taxon>
        <taxon>Polistinae</taxon>
        <taxon>Polistini</taxon>
        <taxon>Polistes</taxon>
    </lineage>
</organism>
<keyword evidence="9" id="KW-0812">Transmembrane</keyword>
<feature type="transmembrane region" description="Helical" evidence="9">
    <location>
        <begin position="72"/>
        <end position="91"/>
    </location>
</feature>
<proteinExistence type="inferred from homology"/>
<evidence type="ECO:0000259" key="10">
    <source>
        <dbReference type="PROSITE" id="PS51837"/>
    </source>
</evidence>
<evidence type="ECO:0000256" key="7">
    <source>
        <dbReference type="ARBA" id="ARBA00023136"/>
    </source>
</evidence>
<dbReference type="RefSeq" id="XP_015186538.1">
    <property type="nucleotide sequence ID" value="XM_015331052.1"/>
</dbReference>
<gene>
    <name evidence="12" type="primary">LOC107071772</name>
</gene>
<dbReference type="GeneID" id="107071772"/>
<evidence type="ECO:0000256" key="9">
    <source>
        <dbReference type="SAM" id="Phobius"/>
    </source>
</evidence>
<evidence type="ECO:0000256" key="4">
    <source>
        <dbReference type="ARBA" id="ARBA00005975"/>
    </source>
</evidence>
<dbReference type="PANTHER" id="PTHR23292:SF14">
    <property type="entry name" value="FI16615P1-RELATED"/>
    <property type="match status" value="1"/>
</dbReference>
<evidence type="ECO:0000313" key="11">
    <source>
        <dbReference type="Proteomes" id="UP000694924"/>
    </source>
</evidence>
<protein>
    <submittedName>
        <fullName evidence="12">Lipopolysaccharide-induced tumor necrosis factor-alpha factor homolog</fullName>
    </submittedName>
</protein>
<feature type="region of interest" description="Disordered" evidence="8">
    <location>
        <begin position="1"/>
        <end position="30"/>
    </location>
</feature>
<dbReference type="Pfam" id="PF10601">
    <property type="entry name" value="zf-LITAF-like"/>
    <property type="match status" value="1"/>
</dbReference>
<evidence type="ECO:0000256" key="6">
    <source>
        <dbReference type="ARBA" id="ARBA00022833"/>
    </source>
</evidence>
<feature type="domain" description="LITAF" evidence="10">
    <location>
        <begin position="31"/>
        <end position="114"/>
    </location>
</feature>
<evidence type="ECO:0000256" key="5">
    <source>
        <dbReference type="ARBA" id="ARBA00022723"/>
    </source>
</evidence>
<evidence type="ECO:0000256" key="8">
    <source>
        <dbReference type="SAM" id="MobiDB-lite"/>
    </source>
</evidence>
<dbReference type="PANTHER" id="PTHR23292">
    <property type="entry name" value="LIPOPOLYSACCHARIDE-INDUCED TUMOR NECROSIS FACTOR-ALPHA FACTOR"/>
    <property type="match status" value="1"/>
</dbReference>
<reference evidence="12" key="1">
    <citation type="submission" date="2025-08" db="UniProtKB">
        <authorList>
            <consortium name="RefSeq"/>
        </authorList>
    </citation>
    <scope>IDENTIFICATION</scope>
    <source>
        <tissue evidence="12">Whole body</tissue>
    </source>
</reference>
<keyword evidence="11" id="KW-1185">Reference proteome</keyword>
<keyword evidence="9" id="KW-1133">Transmembrane helix</keyword>
<accession>A0ABM1J251</accession>
<evidence type="ECO:0000313" key="12">
    <source>
        <dbReference type="RefSeq" id="XP_015186538.1"/>
    </source>
</evidence>
<sequence>MDKSGPPQPGFIPPSGSSPPPPYGGGPPPPQQNVIIVTTEAYGSESRVMTCPHCRQNISTRVETESNTKTHLFALLLCIIGCWPCVCVPYCMDTCLVKKHYCPSCGVFLGESSN</sequence>
<keyword evidence="6" id="KW-0862">Zinc</keyword>